<keyword evidence="1" id="KW-0472">Membrane</keyword>
<dbReference type="SUPFAM" id="SSF103473">
    <property type="entry name" value="MFS general substrate transporter"/>
    <property type="match status" value="1"/>
</dbReference>
<name>A0A8T6RDC5_9MICO</name>
<dbReference type="EMBL" id="SAYU02000104">
    <property type="protein sequence ID" value="NHA70171.1"/>
    <property type="molecule type" value="Genomic_DNA"/>
</dbReference>
<feature type="non-terminal residue" evidence="2">
    <location>
        <position position="1"/>
    </location>
</feature>
<sequence length="102" mass="10021">FVAAAVFGASYVALTGLVLVGATRVWPDEVAAGVGAGFLAIAVGQAVGAPLAGVLSGRWGLDVAFAAVVVVGALTALLRFPDPGVRSWADRAGPPGGGPRPR</sequence>
<comment type="caution">
    <text evidence="2">The sequence shown here is derived from an EMBL/GenBank/DDBJ whole genome shotgun (WGS) entry which is preliminary data.</text>
</comment>
<feature type="transmembrane region" description="Helical" evidence="1">
    <location>
        <begin position="59"/>
        <end position="78"/>
    </location>
</feature>
<gene>
    <name evidence="2" type="ORF">EPD83_019240</name>
</gene>
<dbReference type="Proteomes" id="UP000287866">
    <property type="component" value="Unassembled WGS sequence"/>
</dbReference>
<keyword evidence="3" id="KW-1185">Reference proteome</keyword>
<evidence type="ECO:0000256" key="1">
    <source>
        <dbReference type="SAM" id="Phobius"/>
    </source>
</evidence>
<organism evidence="2 3">
    <name type="scientific">Phycicoccus flavus</name>
    <dbReference type="NCBI Taxonomy" id="2502783"/>
    <lineage>
        <taxon>Bacteria</taxon>
        <taxon>Bacillati</taxon>
        <taxon>Actinomycetota</taxon>
        <taxon>Actinomycetes</taxon>
        <taxon>Micrococcales</taxon>
        <taxon>Intrasporangiaceae</taxon>
        <taxon>Phycicoccus</taxon>
    </lineage>
</organism>
<keyword evidence="1" id="KW-1133">Transmembrane helix</keyword>
<keyword evidence="1" id="KW-0812">Transmembrane</keyword>
<feature type="transmembrane region" description="Helical" evidence="1">
    <location>
        <begin position="6"/>
        <end position="23"/>
    </location>
</feature>
<proteinExistence type="predicted"/>
<protein>
    <submittedName>
        <fullName evidence="2">MFS transporter</fullName>
    </submittedName>
</protein>
<feature type="transmembrane region" description="Helical" evidence="1">
    <location>
        <begin position="30"/>
        <end position="53"/>
    </location>
</feature>
<accession>A0A8T6RDC5</accession>
<evidence type="ECO:0000313" key="2">
    <source>
        <dbReference type="EMBL" id="NHA70171.1"/>
    </source>
</evidence>
<dbReference type="AlphaFoldDB" id="A0A8T6RDC5"/>
<dbReference type="InterPro" id="IPR036259">
    <property type="entry name" value="MFS_trans_sf"/>
</dbReference>
<evidence type="ECO:0000313" key="3">
    <source>
        <dbReference type="Proteomes" id="UP000287866"/>
    </source>
</evidence>
<reference evidence="2" key="1">
    <citation type="submission" date="2020-03" db="EMBL/GenBank/DDBJ databases">
        <title>Phycicoccus flavus sp. nov., a novel endophytic actinobacterium isolated from branch of Kandelia candel.</title>
        <authorList>
            <person name="Tuo L."/>
        </authorList>
    </citation>
    <scope>NUCLEOTIDE SEQUENCE</scope>
    <source>
        <strain evidence="2">CMS6Z-2</strain>
    </source>
</reference>